<dbReference type="PANTHER" id="PTHR37170:SF1">
    <property type="entry name" value="GLUTAREDOXIN-LIKE PROTEIN"/>
    <property type="match status" value="1"/>
</dbReference>
<sequence>MLLAHPVRIVLFKEESGCQFCKEAVGLAQELAQLSGKLTVEIMDLQKDAPKAAEYHVDKVPAFVVAGERDYGIRYYGVPAGYEFTTLLTLVELVGSRDSGLQPESRSKLSNLTSALDLQMFVTLTCPVCPVAAVTAARVATESDRVSLSIIDAAEFPQLAGLYNVMAVPRTVVNRVHSFEGALPEARFVEEVLKGASGLVAL</sequence>
<dbReference type="Gene3D" id="3.40.30.10">
    <property type="entry name" value="Glutaredoxin"/>
    <property type="match status" value="2"/>
</dbReference>
<dbReference type="Pfam" id="PF13192">
    <property type="entry name" value="Thioredoxin_3"/>
    <property type="match status" value="1"/>
</dbReference>
<reference evidence="2" key="1">
    <citation type="submission" date="2019-03" db="EMBL/GenBank/DDBJ databases">
        <title>Lake Tanganyika Metagenome-Assembled Genomes (MAGs).</title>
        <authorList>
            <person name="Tran P."/>
        </authorList>
    </citation>
    <scope>NUCLEOTIDE SEQUENCE</scope>
    <source>
        <strain evidence="2">K_DeepCast_150m_m2_040</strain>
    </source>
</reference>
<protein>
    <submittedName>
        <fullName evidence="2">Glutaredoxin</fullName>
    </submittedName>
</protein>
<evidence type="ECO:0000259" key="1">
    <source>
        <dbReference type="Pfam" id="PF13192"/>
    </source>
</evidence>
<name>A0A937XES0_UNCW3</name>
<dbReference type="InterPro" id="IPR012336">
    <property type="entry name" value="Thioredoxin-like_fold"/>
</dbReference>
<dbReference type="NCBIfam" id="TIGR02187">
    <property type="entry name" value="PDO_seleno_TRX"/>
    <property type="match status" value="1"/>
</dbReference>
<dbReference type="PANTHER" id="PTHR37170">
    <property type="entry name" value="GLUTAREDOXIN-RELATED"/>
    <property type="match status" value="1"/>
</dbReference>
<comment type="caution">
    <text evidence="2">The sequence shown here is derived from an EMBL/GenBank/DDBJ whole genome shotgun (WGS) entry which is preliminary data.</text>
</comment>
<evidence type="ECO:0000313" key="3">
    <source>
        <dbReference type="Proteomes" id="UP000779900"/>
    </source>
</evidence>
<dbReference type="Proteomes" id="UP000779900">
    <property type="component" value="Unassembled WGS sequence"/>
</dbReference>
<dbReference type="InterPro" id="IPR036249">
    <property type="entry name" value="Thioredoxin-like_sf"/>
</dbReference>
<dbReference type="InterPro" id="IPR011903">
    <property type="entry name" value="TON_0319-like"/>
</dbReference>
<proteinExistence type="predicted"/>
<gene>
    <name evidence="2" type="ORF">FJY68_07780</name>
</gene>
<dbReference type="AlphaFoldDB" id="A0A937XES0"/>
<dbReference type="EMBL" id="VGIR01000042">
    <property type="protein sequence ID" value="MBM3331732.1"/>
    <property type="molecule type" value="Genomic_DNA"/>
</dbReference>
<feature type="domain" description="Thioredoxin-like fold" evidence="1">
    <location>
        <begin position="122"/>
        <end position="194"/>
    </location>
</feature>
<accession>A0A937XES0</accession>
<evidence type="ECO:0000313" key="2">
    <source>
        <dbReference type="EMBL" id="MBM3331732.1"/>
    </source>
</evidence>
<organism evidence="2 3">
    <name type="scientific">candidate division WOR-3 bacterium</name>
    <dbReference type="NCBI Taxonomy" id="2052148"/>
    <lineage>
        <taxon>Bacteria</taxon>
        <taxon>Bacteria division WOR-3</taxon>
    </lineage>
</organism>
<dbReference type="SUPFAM" id="SSF52833">
    <property type="entry name" value="Thioredoxin-like"/>
    <property type="match status" value="2"/>
</dbReference>